<reference evidence="6 7" key="1">
    <citation type="submission" date="2023-07" db="EMBL/GenBank/DDBJ databases">
        <title>Sorghum-associated microbial communities from plants grown in Nebraska, USA.</title>
        <authorList>
            <person name="Schachtman D."/>
        </authorList>
    </citation>
    <scope>NUCLEOTIDE SEQUENCE [LARGE SCALE GENOMIC DNA]</scope>
    <source>
        <strain evidence="6 7">4249</strain>
    </source>
</reference>
<dbReference type="InterPro" id="IPR036737">
    <property type="entry name" value="OmpA-like_sf"/>
</dbReference>
<keyword evidence="4" id="KW-1133">Transmembrane helix</keyword>
<proteinExistence type="predicted"/>
<comment type="caution">
    <text evidence="6">The sequence shown here is derived from an EMBL/GenBank/DDBJ whole genome shotgun (WGS) entry which is preliminary data.</text>
</comment>
<sequence length="193" mass="19094">MSSQETEIEYRVVAVVLILTILLAVGLALGIGIHKSRSGAASPAAGAAQAAVAGAVASLTGSGEASSNTAANVMPAASAASRSEDASIVVENGVVMFYFATGKADLASGAVAVLGDAIAAAKAGKRLVISGFHDATGDPAFNIELAKRRAMAVRDALVGAGVAASSVELNKPEETTGSGNMAEARRVEVVIAD</sequence>
<keyword evidence="7" id="KW-1185">Reference proteome</keyword>
<evidence type="ECO:0000256" key="1">
    <source>
        <dbReference type="ARBA" id="ARBA00004370"/>
    </source>
</evidence>
<dbReference type="PROSITE" id="PS51123">
    <property type="entry name" value="OMPA_2"/>
    <property type="match status" value="1"/>
</dbReference>
<keyword evidence="4" id="KW-0812">Transmembrane</keyword>
<dbReference type="CDD" id="cd07185">
    <property type="entry name" value="OmpA_C-like"/>
    <property type="match status" value="1"/>
</dbReference>
<dbReference type="Gene3D" id="3.30.1330.60">
    <property type="entry name" value="OmpA-like domain"/>
    <property type="match status" value="1"/>
</dbReference>
<accession>A0ABU1WV56</accession>
<evidence type="ECO:0000313" key="6">
    <source>
        <dbReference type="EMBL" id="MDR7153059.1"/>
    </source>
</evidence>
<dbReference type="Pfam" id="PF00691">
    <property type="entry name" value="OmpA"/>
    <property type="match status" value="1"/>
</dbReference>
<evidence type="ECO:0000313" key="7">
    <source>
        <dbReference type="Proteomes" id="UP001265700"/>
    </source>
</evidence>
<feature type="domain" description="OmpA-like" evidence="5">
    <location>
        <begin position="86"/>
        <end position="193"/>
    </location>
</feature>
<dbReference type="InterPro" id="IPR006665">
    <property type="entry name" value="OmpA-like"/>
</dbReference>
<protein>
    <submittedName>
        <fullName evidence="6">Outer membrane protein OmpA-like peptidoglycan-associated protein</fullName>
    </submittedName>
</protein>
<feature type="transmembrane region" description="Helical" evidence="4">
    <location>
        <begin position="12"/>
        <end position="33"/>
    </location>
</feature>
<comment type="subcellular location">
    <subcellularLocation>
        <location evidence="1">Membrane</location>
    </subcellularLocation>
</comment>
<dbReference type="RefSeq" id="WP_310322436.1">
    <property type="nucleotide sequence ID" value="NZ_JAVDWU010000017.1"/>
</dbReference>
<gene>
    <name evidence="6" type="ORF">J2W49_005039</name>
</gene>
<dbReference type="InterPro" id="IPR006664">
    <property type="entry name" value="OMP_bac"/>
</dbReference>
<dbReference type="PRINTS" id="PR01021">
    <property type="entry name" value="OMPADOMAIN"/>
</dbReference>
<dbReference type="SUPFAM" id="SSF103088">
    <property type="entry name" value="OmpA-like"/>
    <property type="match status" value="1"/>
</dbReference>
<evidence type="ECO:0000256" key="3">
    <source>
        <dbReference type="PROSITE-ProRule" id="PRU00473"/>
    </source>
</evidence>
<dbReference type="EMBL" id="JAVDWU010000017">
    <property type="protein sequence ID" value="MDR7153059.1"/>
    <property type="molecule type" value="Genomic_DNA"/>
</dbReference>
<evidence type="ECO:0000256" key="4">
    <source>
        <dbReference type="SAM" id="Phobius"/>
    </source>
</evidence>
<evidence type="ECO:0000256" key="2">
    <source>
        <dbReference type="ARBA" id="ARBA00023136"/>
    </source>
</evidence>
<keyword evidence="2 3" id="KW-0472">Membrane</keyword>
<evidence type="ECO:0000259" key="5">
    <source>
        <dbReference type="PROSITE" id="PS51123"/>
    </source>
</evidence>
<dbReference type="Proteomes" id="UP001265700">
    <property type="component" value="Unassembled WGS sequence"/>
</dbReference>
<name>A0ABU1WV56_9BURK</name>
<organism evidence="6 7">
    <name type="scientific">Hydrogenophaga palleronii</name>
    <dbReference type="NCBI Taxonomy" id="65655"/>
    <lineage>
        <taxon>Bacteria</taxon>
        <taxon>Pseudomonadati</taxon>
        <taxon>Pseudomonadota</taxon>
        <taxon>Betaproteobacteria</taxon>
        <taxon>Burkholderiales</taxon>
        <taxon>Comamonadaceae</taxon>
        <taxon>Hydrogenophaga</taxon>
    </lineage>
</organism>